<dbReference type="InterPro" id="IPR019587">
    <property type="entry name" value="Polyketide_cyclase/dehydratase"/>
</dbReference>
<dbReference type="EMBL" id="JRQD01000007">
    <property type="protein sequence ID" value="KGM05867.1"/>
    <property type="molecule type" value="Genomic_DNA"/>
</dbReference>
<keyword evidence="1" id="KW-0732">Signal</keyword>
<name>A0A0A0BDU2_9GAMM</name>
<dbReference type="AlphaFoldDB" id="A0A0A0BDU2"/>
<dbReference type="Gene3D" id="3.30.530.20">
    <property type="match status" value="1"/>
</dbReference>
<sequence length="187" mass="21154">MKKLFQFFAAAMMVMPMLASAHGPTRQQVQETIFINAAPEKVWAMVKDFGGLHNWHPAVASTELKDDKTRVLTLKSEGNPTITEKLDKLDDERMMMIYKIEDMSVVKTITFNSKDTPYYTFPVNNYKSWLSVKAKDGGSEVKWKGKFYRSFMDNPPVPEGQADQDAVDAITGVYTSGLNNLKAIMEK</sequence>
<evidence type="ECO:0000313" key="2">
    <source>
        <dbReference type="EMBL" id="KGM05867.1"/>
    </source>
</evidence>
<feature type="chain" id="PRO_5001959488" evidence="1">
    <location>
        <begin position="22"/>
        <end position="187"/>
    </location>
</feature>
<dbReference type="RefSeq" id="WP_008289820.1">
    <property type="nucleotide sequence ID" value="NZ_JADFAB010000082.1"/>
</dbReference>
<dbReference type="PANTHER" id="PTHR39332:SF7">
    <property type="entry name" value="SRPBCC FAMILY PROTEIN"/>
    <property type="match status" value="1"/>
</dbReference>
<protein>
    <submittedName>
        <fullName evidence="2">MxaD protein</fullName>
    </submittedName>
</protein>
<dbReference type="CDD" id="cd07821">
    <property type="entry name" value="PYR_PYL_RCAR_like"/>
    <property type="match status" value="1"/>
</dbReference>
<dbReference type="InterPro" id="IPR023393">
    <property type="entry name" value="START-like_dom_sf"/>
</dbReference>
<accession>A0A0A0BDU2</accession>
<organism evidence="2 3">
    <name type="scientific">Methylophaga thiooxydans</name>
    <dbReference type="NCBI Taxonomy" id="392484"/>
    <lineage>
        <taxon>Bacteria</taxon>
        <taxon>Pseudomonadati</taxon>
        <taxon>Pseudomonadota</taxon>
        <taxon>Gammaproteobacteria</taxon>
        <taxon>Thiotrichales</taxon>
        <taxon>Piscirickettsiaceae</taxon>
        <taxon>Methylophaga</taxon>
    </lineage>
</organism>
<reference evidence="2 3" key="1">
    <citation type="submission" date="2014-09" db="EMBL/GenBank/DDBJ databases">
        <authorList>
            <person name="Grob C."/>
            <person name="Taubert M."/>
            <person name="Howat A.M."/>
            <person name="Burns O.J."/>
            <person name="Dixon J.L."/>
            <person name="Chen Y."/>
            <person name="Murrell J.C."/>
        </authorList>
    </citation>
    <scope>NUCLEOTIDE SEQUENCE [LARGE SCALE GENOMIC DNA]</scope>
    <source>
        <strain evidence="2">L4</strain>
    </source>
</reference>
<evidence type="ECO:0000256" key="1">
    <source>
        <dbReference type="SAM" id="SignalP"/>
    </source>
</evidence>
<gene>
    <name evidence="2" type="ORF">LP43_2430</name>
</gene>
<evidence type="ECO:0000313" key="3">
    <source>
        <dbReference type="Proteomes" id="UP000029999"/>
    </source>
</evidence>
<feature type="signal peptide" evidence="1">
    <location>
        <begin position="1"/>
        <end position="21"/>
    </location>
</feature>
<comment type="caution">
    <text evidence="2">The sequence shown here is derived from an EMBL/GenBank/DDBJ whole genome shotgun (WGS) entry which is preliminary data.</text>
</comment>
<proteinExistence type="predicted"/>
<dbReference type="Pfam" id="PF10604">
    <property type="entry name" value="Polyketide_cyc2"/>
    <property type="match status" value="1"/>
</dbReference>
<dbReference type="SUPFAM" id="SSF55961">
    <property type="entry name" value="Bet v1-like"/>
    <property type="match status" value="1"/>
</dbReference>
<dbReference type="STRING" id="392484.LP43_2430"/>
<dbReference type="PANTHER" id="PTHR39332">
    <property type="entry name" value="BLL4707 PROTEIN"/>
    <property type="match status" value="1"/>
</dbReference>
<dbReference type="Proteomes" id="UP000029999">
    <property type="component" value="Unassembled WGS sequence"/>
</dbReference>